<name>A0A8J2M849_9HEXA</name>
<accession>A0A8J2M849</accession>
<evidence type="ECO:0000313" key="2">
    <source>
        <dbReference type="Proteomes" id="UP000708208"/>
    </source>
</evidence>
<sequence>TEDMKGCHTLVSDSLIKIMSSRQPFVLSPVLRLPGQFQSKVSSHGPRSNLSLLEFLLSMFSTFVPCIKGYYGRLLEVDFSNSNYYQPDSRNNFVLQIKGEQLVNGERKEELNVRGVVKSRIVT</sequence>
<feature type="non-terminal residue" evidence="1">
    <location>
        <position position="1"/>
    </location>
</feature>
<keyword evidence="2" id="KW-1185">Reference proteome</keyword>
<reference evidence="1" key="1">
    <citation type="submission" date="2021-06" db="EMBL/GenBank/DDBJ databases">
        <authorList>
            <person name="Hodson N. C."/>
            <person name="Mongue J. A."/>
            <person name="Jaron S. K."/>
        </authorList>
    </citation>
    <scope>NUCLEOTIDE SEQUENCE</scope>
</reference>
<dbReference type="EMBL" id="CAJVCH010570378">
    <property type="protein sequence ID" value="CAG7834786.1"/>
    <property type="molecule type" value="Genomic_DNA"/>
</dbReference>
<comment type="caution">
    <text evidence="1">The sequence shown here is derived from an EMBL/GenBank/DDBJ whole genome shotgun (WGS) entry which is preliminary data.</text>
</comment>
<organism evidence="1 2">
    <name type="scientific">Allacma fusca</name>
    <dbReference type="NCBI Taxonomy" id="39272"/>
    <lineage>
        <taxon>Eukaryota</taxon>
        <taxon>Metazoa</taxon>
        <taxon>Ecdysozoa</taxon>
        <taxon>Arthropoda</taxon>
        <taxon>Hexapoda</taxon>
        <taxon>Collembola</taxon>
        <taxon>Symphypleona</taxon>
        <taxon>Sminthuridae</taxon>
        <taxon>Allacma</taxon>
    </lineage>
</organism>
<proteinExistence type="predicted"/>
<protein>
    <submittedName>
        <fullName evidence="1">Uncharacterized protein</fullName>
    </submittedName>
</protein>
<dbReference type="Proteomes" id="UP000708208">
    <property type="component" value="Unassembled WGS sequence"/>
</dbReference>
<gene>
    <name evidence="1" type="ORF">AFUS01_LOCUS44246</name>
</gene>
<evidence type="ECO:0000313" key="1">
    <source>
        <dbReference type="EMBL" id="CAG7834786.1"/>
    </source>
</evidence>
<dbReference type="AlphaFoldDB" id="A0A8J2M849"/>